<evidence type="ECO:0000256" key="2">
    <source>
        <dbReference type="ARBA" id="ARBA00004370"/>
    </source>
</evidence>
<dbReference type="CDD" id="cd06225">
    <property type="entry name" value="HAMP"/>
    <property type="match status" value="1"/>
</dbReference>
<dbReference type="SMART" id="SM00304">
    <property type="entry name" value="HAMP"/>
    <property type="match status" value="1"/>
</dbReference>
<reference evidence="11 12" key="1">
    <citation type="submission" date="2016-08" db="EMBL/GenBank/DDBJ databases">
        <title>Characterization of Isolates of Eisenbergiella tayi Derived from Blood Cultures, Using Whole Genome Sequencing.</title>
        <authorList>
            <person name="Bernier A.-M."/>
            <person name="Burdz T."/>
            <person name="Wiebe D."/>
            <person name="Bernard K."/>
        </authorList>
    </citation>
    <scope>NUCLEOTIDE SEQUENCE [LARGE SCALE GENOMIC DNA]</scope>
    <source>
        <strain evidence="11 12">NML120146</strain>
    </source>
</reference>
<dbReference type="PROSITE" id="PS50885">
    <property type="entry name" value="HAMP"/>
    <property type="match status" value="1"/>
</dbReference>
<gene>
    <name evidence="11" type="ORF">BEI63_22435</name>
</gene>
<organism evidence="11 12">
    <name type="scientific">Eisenbergiella tayi</name>
    <dbReference type="NCBI Taxonomy" id="1432052"/>
    <lineage>
        <taxon>Bacteria</taxon>
        <taxon>Bacillati</taxon>
        <taxon>Bacillota</taxon>
        <taxon>Clostridia</taxon>
        <taxon>Lachnospirales</taxon>
        <taxon>Lachnospiraceae</taxon>
        <taxon>Eisenbergiella</taxon>
    </lineage>
</organism>
<evidence type="ECO:0000313" key="11">
    <source>
        <dbReference type="EMBL" id="ODR49883.1"/>
    </source>
</evidence>
<evidence type="ECO:0000256" key="3">
    <source>
        <dbReference type="ARBA" id="ARBA00012438"/>
    </source>
</evidence>
<keyword evidence="8" id="KW-0812">Transmembrane</keyword>
<comment type="caution">
    <text evidence="11">The sequence shown here is derived from an EMBL/GenBank/DDBJ whole genome shotgun (WGS) entry which is preliminary data.</text>
</comment>
<evidence type="ECO:0000256" key="1">
    <source>
        <dbReference type="ARBA" id="ARBA00000085"/>
    </source>
</evidence>
<dbReference type="RefSeq" id="WP_069410785.1">
    <property type="nucleotide sequence ID" value="NZ_DAWDRA010000456.1"/>
</dbReference>
<dbReference type="InterPro" id="IPR003660">
    <property type="entry name" value="HAMP_dom"/>
</dbReference>
<dbReference type="PROSITE" id="PS50109">
    <property type="entry name" value="HIS_KIN"/>
    <property type="match status" value="1"/>
</dbReference>
<evidence type="ECO:0000256" key="4">
    <source>
        <dbReference type="ARBA" id="ARBA00022553"/>
    </source>
</evidence>
<dbReference type="InterPro" id="IPR003594">
    <property type="entry name" value="HATPase_dom"/>
</dbReference>
<feature type="transmembrane region" description="Helical" evidence="8">
    <location>
        <begin position="17"/>
        <end position="38"/>
    </location>
</feature>
<dbReference type="Pfam" id="PF06580">
    <property type="entry name" value="His_kinase"/>
    <property type="match status" value="1"/>
</dbReference>
<dbReference type="Pfam" id="PF00672">
    <property type="entry name" value="HAMP"/>
    <property type="match status" value="1"/>
</dbReference>
<evidence type="ECO:0000259" key="10">
    <source>
        <dbReference type="PROSITE" id="PS50885"/>
    </source>
</evidence>
<dbReference type="InterPro" id="IPR010559">
    <property type="entry name" value="Sig_transdc_His_kin_internal"/>
</dbReference>
<comment type="catalytic activity">
    <reaction evidence="1">
        <text>ATP + protein L-histidine = ADP + protein N-phospho-L-histidine.</text>
        <dbReference type="EC" id="2.7.13.3"/>
    </reaction>
</comment>
<feature type="domain" description="Histidine kinase" evidence="9">
    <location>
        <begin position="463"/>
        <end position="566"/>
    </location>
</feature>
<keyword evidence="4" id="KW-0597">Phosphoprotein</keyword>
<evidence type="ECO:0000256" key="5">
    <source>
        <dbReference type="ARBA" id="ARBA00022679"/>
    </source>
</evidence>
<dbReference type="PANTHER" id="PTHR34220:SF7">
    <property type="entry name" value="SENSOR HISTIDINE KINASE YPDA"/>
    <property type="match status" value="1"/>
</dbReference>
<keyword evidence="5" id="KW-0808">Transferase</keyword>
<dbReference type="Pfam" id="PF02518">
    <property type="entry name" value="HATPase_c"/>
    <property type="match status" value="1"/>
</dbReference>
<evidence type="ECO:0000256" key="8">
    <source>
        <dbReference type="SAM" id="Phobius"/>
    </source>
</evidence>
<protein>
    <recommendedName>
        <fullName evidence="3">histidine kinase</fullName>
        <ecNumber evidence="3">2.7.13.3</ecNumber>
    </recommendedName>
</protein>
<dbReference type="InterPro" id="IPR050640">
    <property type="entry name" value="Bact_2-comp_sensor_kinase"/>
</dbReference>
<dbReference type="PANTHER" id="PTHR34220">
    <property type="entry name" value="SENSOR HISTIDINE KINASE YPDA"/>
    <property type="match status" value="1"/>
</dbReference>
<proteinExistence type="predicted"/>
<keyword evidence="6" id="KW-0418">Kinase</keyword>
<evidence type="ECO:0000313" key="12">
    <source>
        <dbReference type="Proteomes" id="UP000094869"/>
    </source>
</evidence>
<comment type="subcellular location">
    <subcellularLocation>
        <location evidence="2">Membrane</location>
    </subcellularLocation>
</comment>
<accession>A0ABX3AAM6</accession>
<dbReference type="Proteomes" id="UP000094869">
    <property type="component" value="Unassembled WGS sequence"/>
</dbReference>
<dbReference type="SMART" id="SM00387">
    <property type="entry name" value="HATPase_c"/>
    <property type="match status" value="1"/>
</dbReference>
<dbReference type="EMBL" id="MEHD01000036">
    <property type="protein sequence ID" value="ODR49883.1"/>
    <property type="molecule type" value="Genomic_DNA"/>
</dbReference>
<dbReference type="InterPro" id="IPR036890">
    <property type="entry name" value="HATPase_C_sf"/>
</dbReference>
<evidence type="ECO:0000259" key="9">
    <source>
        <dbReference type="PROSITE" id="PS50109"/>
    </source>
</evidence>
<keyword evidence="8" id="KW-0472">Membrane</keyword>
<evidence type="ECO:0000256" key="7">
    <source>
        <dbReference type="ARBA" id="ARBA00023012"/>
    </source>
</evidence>
<dbReference type="Gene3D" id="3.30.565.10">
    <property type="entry name" value="Histidine kinase-like ATPase, C-terminal domain"/>
    <property type="match status" value="1"/>
</dbReference>
<keyword evidence="8" id="KW-1133">Transmembrane helix</keyword>
<keyword evidence="12" id="KW-1185">Reference proteome</keyword>
<dbReference type="Gene3D" id="6.10.340.10">
    <property type="match status" value="1"/>
</dbReference>
<keyword evidence="7" id="KW-0902">Two-component regulatory system</keyword>
<dbReference type="EC" id="2.7.13.3" evidence="3"/>
<sequence length="568" mass="65489">MQRIKQWYHNLKLYKKILLLSFTVSLIPILILGFFSILQSRKLLISREETYLHNILEQANSTLDHFLTLHNDIISSLAWDTSIRNSVDRMYENNYEMFLTNREIFDSKLPVVQAMHKEIDGITLYTGTNLYPHNGTLDSLDKITSEPWYQEALSATKPFYAYKEPNKMLLISPVSDTYYTNIFVIRLSYESMFRDYTSLFEDDYAVGIYDQKGKLLFQHAQLDEVYSSFLLFSDTLSEIPFEENRHAFFSESTSDNVCGWTILMYRPQKELTNSADSFIWVILAIIAACIAATSYISTRLSRQIVNPLEHLARDLNQFQADNLTVTIQSDNNDEISHLIRAFNRMAHRLEETINELYVNRLAKQEYRLQMLQSQINPHFLYNCLSMINAKALRCEQPEISRIALLLSTFYRTTLNKGHSNTTVQEEWQNITAYIALEKILHPAFQIDCHIDERLFPYRIINLIIQPLVENAILHGISGKENIDTEPGKITIDGTMGPDCMYFTVSDNGCGMDEKTLATITSTETKGYGIRNVDQRIKLYFGDIYGITYESTPGEGTTATITLPLISET</sequence>
<feature type="domain" description="HAMP" evidence="10">
    <location>
        <begin position="302"/>
        <end position="354"/>
    </location>
</feature>
<dbReference type="SUPFAM" id="SSF55874">
    <property type="entry name" value="ATPase domain of HSP90 chaperone/DNA topoisomerase II/histidine kinase"/>
    <property type="match status" value="1"/>
</dbReference>
<dbReference type="SUPFAM" id="SSF158472">
    <property type="entry name" value="HAMP domain-like"/>
    <property type="match status" value="1"/>
</dbReference>
<name>A0ABX3AAM6_9FIRM</name>
<evidence type="ECO:0000256" key="6">
    <source>
        <dbReference type="ARBA" id="ARBA00022777"/>
    </source>
</evidence>
<dbReference type="InterPro" id="IPR005467">
    <property type="entry name" value="His_kinase_dom"/>
</dbReference>